<evidence type="ECO:0000313" key="1">
    <source>
        <dbReference type="EMBL" id="CAG9765118.1"/>
    </source>
</evidence>
<dbReference type="PANTHER" id="PTHR33395">
    <property type="entry name" value="TRANSCRIPTASE, PUTATIVE-RELATED-RELATED"/>
    <property type="match status" value="1"/>
</dbReference>
<dbReference type="SUPFAM" id="SSF56219">
    <property type="entry name" value="DNase I-like"/>
    <property type="match status" value="1"/>
</dbReference>
<organism evidence="1 2">
    <name type="scientific">Ceutorhynchus assimilis</name>
    <name type="common">cabbage seed weevil</name>
    <dbReference type="NCBI Taxonomy" id="467358"/>
    <lineage>
        <taxon>Eukaryota</taxon>
        <taxon>Metazoa</taxon>
        <taxon>Ecdysozoa</taxon>
        <taxon>Arthropoda</taxon>
        <taxon>Hexapoda</taxon>
        <taxon>Insecta</taxon>
        <taxon>Pterygota</taxon>
        <taxon>Neoptera</taxon>
        <taxon>Endopterygota</taxon>
        <taxon>Coleoptera</taxon>
        <taxon>Polyphaga</taxon>
        <taxon>Cucujiformia</taxon>
        <taxon>Curculionidae</taxon>
        <taxon>Ceutorhynchinae</taxon>
        <taxon>Ceutorhynchus</taxon>
    </lineage>
</organism>
<accession>A0A9N9QHE3</accession>
<keyword evidence="2" id="KW-1185">Reference proteome</keyword>
<evidence type="ECO:0008006" key="3">
    <source>
        <dbReference type="Google" id="ProtNLM"/>
    </source>
</evidence>
<sequence length="291" mass="34162">MVLRLKSKLEQSDTYIKYDLTPSQRTYLKTVISELETRKAEASINKINPTIVLITESWLRTDLPDSFVHLPDYILFRLDRHNQTGGDICIFVKNTVAEAVWLEITISTFTFVTACIYRLKSSTPEQNKEFTATVVKALESKIPTFLFGDFNYTEINWDKLTVYPHNQCSEDFFNSYQIANAHQDKYKRTKTNTDYDHHKQQNNITKQILNQARQEYEQNLLQAPVKKFHSYIKHSLNSRLQNFAFRNTNTNQTTYDETEIGNCFADQFQRVFTQEDKKLPTLSPELRIAQR</sequence>
<dbReference type="InterPro" id="IPR036691">
    <property type="entry name" value="Endo/exonu/phosph_ase_sf"/>
</dbReference>
<dbReference type="Proteomes" id="UP001152799">
    <property type="component" value="Chromosome 2"/>
</dbReference>
<reference evidence="1" key="1">
    <citation type="submission" date="2022-01" db="EMBL/GenBank/DDBJ databases">
        <authorList>
            <person name="King R."/>
        </authorList>
    </citation>
    <scope>NUCLEOTIDE SEQUENCE</scope>
</reference>
<evidence type="ECO:0000313" key="2">
    <source>
        <dbReference type="Proteomes" id="UP001152799"/>
    </source>
</evidence>
<protein>
    <recommendedName>
        <fullName evidence="3">Endonuclease/exonuclease/phosphatase domain-containing protein</fullName>
    </recommendedName>
</protein>
<dbReference type="GO" id="GO:0031012">
    <property type="term" value="C:extracellular matrix"/>
    <property type="evidence" value="ECO:0007669"/>
    <property type="project" value="TreeGrafter"/>
</dbReference>
<gene>
    <name evidence="1" type="ORF">CEUTPL_LOCUS5734</name>
</gene>
<proteinExistence type="predicted"/>
<dbReference type="PANTHER" id="PTHR33395:SF22">
    <property type="entry name" value="REVERSE TRANSCRIPTASE DOMAIN-CONTAINING PROTEIN"/>
    <property type="match status" value="1"/>
</dbReference>
<dbReference type="AlphaFoldDB" id="A0A9N9QHE3"/>
<dbReference type="OrthoDB" id="6775668at2759"/>
<dbReference type="GO" id="GO:0061343">
    <property type="term" value="P:cell adhesion involved in heart morphogenesis"/>
    <property type="evidence" value="ECO:0007669"/>
    <property type="project" value="TreeGrafter"/>
</dbReference>
<dbReference type="EMBL" id="OU892278">
    <property type="protein sequence ID" value="CAG9765118.1"/>
    <property type="molecule type" value="Genomic_DNA"/>
</dbReference>
<dbReference type="GO" id="GO:0007508">
    <property type="term" value="P:larval heart development"/>
    <property type="evidence" value="ECO:0007669"/>
    <property type="project" value="TreeGrafter"/>
</dbReference>
<dbReference type="Gene3D" id="3.60.10.10">
    <property type="entry name" value="Endonuclease/exonuclease/phosphatase"/>
    <property type="match status" value="1"/>
</dbReference>
<name>A0A9N9QHE3_9CUCU</name>